<accession>E2ZM92</accession>
<dbReference type="HOGENOM" id="CLU_213208_0_0_9"/>
<name>E2ZM92_9FIRM</name>
<evidence type="ECO:0000313" key="2">
    <source>
        <dbReference type="Proteomes" id="UP000006028"/>
    </source>
</evidence>
<sequence length="42" mass="5264">MCQKQVEKSHSYFTRWSDQNQESFNFLKKIWIYPFTKSKFQV</sequence>
<organism evidence="1 2">
    <name type="scientific">Faecalibacterium cf. prausnitzii KLE1255</name>
    <dbReference type="NCBI Taxonomy" id="748224"/>
    <lineage>
        <taxon>Bacteria</taxon>
        <taxon>Bacillati</taxon>
        <taxon>Bacillota</taxon>
        <taxon>Clostridia</taxon>
        <taxon>Eubacteriales</taxon>
        <taxon>Oscillospiraceae</taxon>
        <taxon>Faecalibacterium</taxon>
    </lineage>
</organism>
<dbReference type="Proteomes" id="UP000006028">
    <property type="component" value="Unassembled WGS sequence"/>
</dbReference>
<evidence type="ECO:0000313" key="1">
    <source>
        <dbReference type="EMBL" id="EFQ05666.1"/>
    </source>
</evidence>
<comment type="caution">
    <text evidence="1">The sequence shown here is derived from an EMBL/GenBank/DDBJ whole genome shotgun (WGS) entry which is preliminary data.</text>
</comment>
<dbReference type="EMBL" id="AECU01000207">
    <property type="protein sequence ID" value="EFQ05666.1"/>
    <property type="molecule type" value="Genomic_DNA"/>
</dbReference>
<dbReference type="STRING" id="748224.HMPREF9436_02809"/>
<gene>
    <name evidence="1" type="ORF">HMPREF9436_02809</name>
</gene>
<dbReference type="AlphaFoldDB" id="E2ZM92"/>
<reference evidence="1 2" key="1">
    <citation type="submission" date="2010-08" db="EMBL/GenBank/DDBJ databases">
        <authorList>
            <person name="Weinstock G."/>
            <person name="Sodergren E."/>
            <person name="Clifton S."/>
            <person name="Fulton L."/>
            <person name="Fulton B."/>
            <person name="Courtney L."/>
            <person name="Fronick C."/>
            <person name="Harrison M."/>
            <person name="Strong C."/>
            <person name="Farmer C."/>
            <person name="Delahaunty K."/>
            <person name="Markovic C."/>
            <person name="Hall O."/>
            <person name="Minx P."/>
            <person name="Tomlinson C."/>
            <person name="Mitreva M."/>
            <person name="Hou S."/>
            <person name="Chen J."/>
            <person name="Wollam A."/>
            <person name="Pepin K.H."/>
            <person name="Johnson M."/>
            <person name="Bhonagiri V."/>
            <person name="Zhang X."/>
            <person name="Suruliraj S."/>
            <person name="Warren W."/>
            <person name="Chinwalla A."/>
            <person name="Mardis E.R."/>
            <person name="Wilson R.K."/>
        </authorList>
    </citation>
    <scope>NUCLEOTIDE SEQUENCE [LARGE SCALE GENOMIC DNA]</scope>
    <source>
        <strain evidence="1 2">KLE1255</strain>
    </source>
</reference>
<dbReference type="BioCyc" id="FCF748224-HMP:GTSS-1993-MONOMER"/>
<protein>
    <submittedName>
        <fullName evidence="1">Uncharacterized protein</fullName>
    </submittedName>
</protein>
<proteinExistence type="predicted"/>